<proteinExistence type="predicted"/>
<organism evidence="1 2">
    <name type="scientific">Nonomuraea typhae</name>
    <dbReference type="NCBI Taxonomy" id="2603600"/>
    <lineage>
        <taxon>Bacteria</taxon>
        <taxon>Bacillati</taxon>
        <taxon>Actinomycetota</taxon>
        <taxon>Actinomycetes</taxon>
        <taxon>Streptosporangiales</taxon>
        <taxon>Streptosporangiaceae</taxon>
        <taxon>Nonomuraea</taxon>
    </lineage>
</organism>
<gene>
    <name evidence="1" type="ORF">ACIBG2_43915</name>
</gene>
<keyword evidence="2" id="KW-1185">Reference proteome</keyword>
<dbReference type="Proteomes" id="UP001612741">
    <property type="component" value="Unassembled WGS sequence"/>
</dbReference>
<protein>
    <recommendedName>
        <fullName evidence="3">DUF86 domain-containing protein</fullName>
    </recommendedName>
</protein>
<dbReference type="RefSeq" id="WP_397090137.1">
    <property type="nucleotide sequence ID" value="NZ_JBITGY010000014.1"/>
</dbReference>
<evidence type="ECO:0000313" key="2">
    <source>
        <dbReference type="Proteomes" id="UP001612741"/>
    </source>
</evidence>
<comment type="caution">
    <text evidence="1">The sequence shown here is derived from an EMBL/GenBank/DDBJ whole genome shotgun (WGS) entry which is preliminary data.</text>
</comment>
<sequence length="172" mass="19366">MDEGMSQEDWHVREVYAYFGLAMYHAQVLEHGIVNLVVWTGVGDGTYRTYAETEAANKELFSRSMDRIRTVLLKRRTDLTHLEGDLLKALRLRNFLAHDYFRERSAAALESLGRDHMLTELRLAVELFREVDAKLVPLTRAILMAKGIGAAEMAEALDACRAADFGAPLPGL</sequence>
<accession>A0ABW7Z976</accession>
<evidence type="ECO:0008006" key="3">
    <source>
        <dbReference type="Google" id="ProtNLM"/>
    </source>
</evidence>
<reference evidence="1 2" key="1">
    <citation type="submission" date="2024-10" db="EMBL/GenBank/DDBJ databases">
        <title>The Natural Products Discovery Center: Release of the First 8490 Sequenced Strains for Exploring Actinobacteria Biosynthetic Diversity.</title>
        <authorList>
            <person name="Kalkreuter E."/>
            <person name="Kautsar S.A."/>
            <person name="Yang D."/>
            <person name="Bader C.D."/>
            <person name="Teijaro C.N."/>
            <person name="Fluegel L."/>
            <person name="Davis C.M."/>
            <person name="Simpson J.R."/>
            <person name="Lauterbach L."/>
            <person name="Steele A.D."/>
            <person name="Gui C."/>
            <person name="Meng S."/>
            <person name="Li G."/>
            <person name="Viehrig K."/>
            <person name="Ye F."/>
            <person name="Su P."/>
            <person name="Kiefer A.F."/>
            <person name="Nichols A."/>
            <person name="Cepeda A.J."/>
            <person name="Yan W."/>
            <person name="Fan B."/>
            <person name="Jiang Y."/>
            <person name="Adhikari A."/>
            <person name="Zheng C.-J."/>
            <person name="Schuster L."/>
            <person name="Cowan T.M."/>
            <person name="Smanski M.J."/>
            <person name="Chevrette M.G."/>
            <person name="De Carvalho L.P.S."/>
            <person name="Shen B."/>
        </authorList>
    </citation>
    <scope>NUCLEOTIDE SEQUENCE [LARGE SCALE GENOMIC DNA]</scope>
    <source>
        <strain evidence="1 2">NPDC050545</strain>
    </source>
</reference>
<dbReference type="EMBL" id="JBITGY010000014">
    <property type="protein sequence ID" value="MFI6504395.1"/>
    <property type="molecule type" value="Genomic_DNA"/>
</dbReference>
<evidence type="ECO:0000313" key="1">
    <source>
        <dbReference type="EMBL" id="MFI6504395.1"/>
    </source>
</evidence>
<name>A0ABW7Z976_9ACTN</name>